<reference evidence="2" key="1">
    <citation type="submission" date="2018-05" db="EMBL/GenBank/DDBJ databases">
        <authorList>
            <person name="Lanie J.A."/>
            <person name="Ng W.-L."/>
            <person name="Kazmierczak K.M."/>
            <person name="Andrzejewski T.M."/>
            <person name="Davidsen T.M."/>
            <person name="Wayne K.J."/>
            <person name="Tettelin H."/>
            <person name="Glass J.I."/>
            <person name="Rusch D."/>
            <person name="Podicherti R."/>
            <person name="Tsui H.-C.T."/>
            <person name="Winkler M.E."/>
        </authorList>
    </citation>
    <scope>NUCLEOTIDE SEQUENCE</scope>
</reference>
<feature type="non-terminal residue" evidence="2">
    <location>
        <position position="28"/>
    </location>
</feature>
<dbReference type="EMBL" id="UINC01094702">
    <property type="protein sequence ID" value="SVC50166.1"/>
    <property type="molecule type" value="Genomic_DNA"/>
</dbReference>
<dbReference type="SUPFAM" id="SSF141255">
    <property type="entry name" value="YccV-like"/>
    <property type="match status" value="1"/>
</dbReference>
<evidence type="ECO:0000259" key="1">
    <source>
        <dbReference type="Pfam" id="PF08755"/>
    </source>
</evidence>
<dbReference type="InterPro" id="IPR011722">
    <property type="entry name" value="Hemimethylated_DNA-bd_dom"/>
</dbReference>
<dbReference type="InterPro" id="IPR036623">
    <property type="entry name" value="Hemimethylated_DNA-bd_sf"/>
</dbReference>
<accession>A0A382MN42</accession>
<gene>
    <name evidence="2" type="ORF">METZ01_LOCUS303020</name>
</gene>
<dbReference type="GO" id="GO:0003677">
    <property type="term" value="F:DNA binding"/>
    <property type="evidence" value="ECO:0007669"/>
    <property type="project" value="InterPro"/>
</dbReference>
<dbReference type="AlphaFoldDB" id="A0A382MN42"/>
<organism evidence="2">
    <name type="scientific">marine metagenome</name>
    <dbReference type="NCBI Taxonomy" id="408172"/>
    <lineage>
        <taxon>unclassified sequences</taxon>
        <taxon>metagenomes</taxon>
        <taxon>ecological metagenomes</taxon>
    </lineage>
</organism>
<sequence length="28" mass="3174">MPSARFSVGHVVQHKLFDYRGVIVDVDT</sequence>
<feature type="domain" description="Hemimethylated DNA-binding" evidence="1">
    <location>
        <begin position="4"/>
        <end position="28"/>
    </location>
</feature>
<dbReference type="Gene3D" id="2.30.30.390">
    <property type="entry name" value="Hemimethylated DNA-binding domain"/>
    <property type="match status" value="1"/>
</dbReference>
<dbReference type="Pfam" id="PF08755">
    <property type="entry name" value="YccV-like"/>
    <property type="match status" value="1"/>
</dbReference>
<name>A0A382MN42_9ZZZZ</name>
<proteinExistence type="predicted"/>
<protein>
    <recommendedName>
        <fullName evidence="1">Hemimethylated DNA-binding domain-containing protein</fullName>
    </recommendedName>
</protein>
<evidence type="ECO:0000313" key="2">
    <source>
        <dbReference type="EMBL" id="SVC50166.1"/>
    </source>
</evidence>